<accession>A0A4U6SWD0</accession>
<dbReference type="AlphaFoldDB" id="A0A4U6SWD0"/>
<proteinExistence type="predicted"/>
<name>A0A4U6SWD0_SETVI</name>
<keyword evidence="2" id="KW-1185">Reference proteome</keyword>
<dbReference type="Gramene" id="TKV92403">
    <property type="protein sequence ID" value="TKV92403"/>
    <property type="gene ID" value="SEVIR_9G161260v2"/>
</dbReference>
<sequence length="57" mass="6840">MYSLRSIKTFLLRSIKIFRLENLRQDSSNAKKSKVSLITLLNRMDYRVELIMHARLQ</sequence>
<evidence type="ECO:0000313" key="1">
    <source>
        <dbReference type="EMBL" id="TKV92403.1"/>
    </source>
</evidence>
<dbReference type="Proteomes" id="UP000298652">
    <property type="component" value="Chromosome 9"/>
</dbReference>
<reference evidence="1" key="1">
    <citation type="submission" date="2019-03" db="EMBL/GenBank/DDBJ databases">
        <title>WGS assembly of Setaria viridis.</title>
        <authorList>
            <person name="Huang P."/>
            <person name="Jenkins J."/>
            <person name="Grimwood J."/>
            <person name="Barry K."/>
            <person name="Healey A."/>
            <person name="Mamidi S."/>
            <person name="Sreedasyam A."/>
            <person name="Shu S."/>
            <person name="Feldman M."/>
            <person name="Wu J."/>
            <person name="Yu Y."/>
            <person name="Chen C."/>
            <person name="Johnson J."/>
            <person name="Rokhsar D."/>
            <person name="Baxter I."/>
            <person name="Schmutz J."/>
            <person name="Brutnell T."/>
            <person name="Kellogg E."/>
        </authorList>
    </citation>
    <scope>NUCLEOTIDE SEQUENCE [LARGE SCALE GENOMIC DNA]</scope>
</reference>
<gene>
    <name evidence="1" type="ORF">SEVIR_9G161260v2</name>
</gene>
<evidence type="ECO:0000313" key="2">
    <source>
        <dbReference type="Proteomes" id="UP000298652"/>
    </source>
</evidence>
<protein>
    <submittedName>
        <fullName evidence="1">Uncharacterized protein</fullName>
    </submittedName>
</protein>
<organism evidence="1 2">
    <name type="scientific">Setaria viridis</name>
    <name type="common">Green bristlegrass</name>
    <name type="synonym">Setaria italica subsp. viridis</name>
    <dbReference type="NCBI Taxonomy" id="4556"/>
    <lineage>
        <taxon>Eukaryota</taxon>
        <taxon>Viridiplantae</taxon>
        <taxon>Streptophyta</taxon>
        <taxon>Embryophyta</taxon>
        <taxon>Tracheophyta</taxon>
        <taxon>Spermatophyta</taxon>
        <taxon>Magnoliopsida</taxon>
        <taxon>Liliopsida</taxon>
        <taxon>Poales</taxon>
        <taxon>Poaceae</taxon>
        <taxon>PACMAD clade</taxon>
        <taxon>Panicoideae</taxon>
        <taxon>Panicodae</taxon>
        <taxon>Paniceae</taxon>
        <taxon>Cenchrinae</taxon>
        <taxon>Setaria</taxon>
    </lineage>
</organism>
<dbReference type="EMBL" id="CM016560">
    <property type="protein sequence ID" value="TKV92403.1"/>
    <property type="molecule type" value="Genomic_DNA"/>
</dbReference>